<proteinExistence type="predicted"/>
<name>A0AA41VRY7_PAPNU</name>
<sequence length="111" mass="12185">MRIRKLIAQKKISATISPSPSSNTPSLISATISSAPAGAVTTTVSTQEREKILEEPQLDVCELNMSPWDLISAEDLVYYYPGEDFKLKEESEDYGDGKVTDDSVNADEDQI</sequence>
<evidence type="ECO:0000256" key="1">
    <source>
        <dbReference type="SAM" id="MobiDB-lite"/>
    </source>
</evidence>
<reference evidence="2" key="1">
    <citation type="submission" date="2022-03" db="EMBL/GenBank/DDBJ databases">
        <title>A functionally conserved STORR gene fusion in Papaver species that diverged 16.8 million years ago.</title>
        <authorList>
            <person name="Catania T."/>
        </authorList>
    </citation>
    <scope>NUCLEOTIDE SEQUENCE</scope>
    <source>
        <strain evidence="2">S-191538</strain>
    </source>
</reference>
<evidence type="ECO:0000313" key="2">
    <source>
        <dbReference type="EMBL" id="MCL7046323.1"/>
    </source>
</evidence>
<feature type="region of interest" description="Disordered" evidence="1">
    <location>
        <begin position="89"/>
        <end position="111"/>
    </location>
</feature>
<dbReference type="EMBL" id="JAJJMA010279931">
    <property type="protein sequence ID" value="MCL7046323.1"/>
    <property type="molecule type" value="Genomic_DNA"/>
</dbReference>
<evidence type="ECO:0000313" key="3">
    <source>
        <dbReference type="Proteomes" id="UP001177140"/>
    </source>
</evidence>
<gene>
    <name evidence="2" type="ORF">MKW94_000299</name>
</gene>
<feature type="compositionally biased region" description="Basic and acidic residues" evidence="1">
    <location>
        <begin position="89"/>
        <end position="101"/>
    </location>
</feature>
<organism evidence="2 3">
    <name type="scientific">Papaver nudicaule</name>
    <name type="common">Iceland poppy</name>
    <dbReference type="NCBI Taxonomy" id="74823"/>
    <lineage>
        <taxon>Eukaryota</taxon>
        <taxon>Viridiplantae</taxon>
        <taxon>Streptophyta</taxon>
        <taxon>Embryophyta</taxon>
        <taxon>Tracheophyta</taxon>
        <taxon>Spermatophyta</taxon>
        <taxon>Magnoliopsida</taxon>
        <taxon>Ranunculales</taxon>
        <taxon>Papaveraceae</taxon>
        <taxon>Papaveroideae</taxon>
        <taxon>Papaver</taxon>
    </lineage>
</organism>
<comment type="caution">
    <text evidence="2">The sequence shown here is derived from an EMBL/GenBank/DDBJ whole genome shotgun (WGS) entry which is preliminary data.</text>
</comment>
<feature type="non-terminal residue" evidence="2">
    <location>
        <position position="111"/>
    </location>
</feature>
<dbReference type="AlphaFoldDB" id="A0AA41VRY7"/>
<accession>A0AA41VRY7</accession>
<keyword evidence="3" id="KW-1185">Reference proteome</keyword>
<protein>
    <submittedName>
        <fullName evidence="2">Uncharacterized protein</fullName>
    </submittedName>
</protein>
<dbReference type="Proteomes" id="UP001177140">
    <property type="component" value="Unassembled WGS sequence"/>
</dbReference>